<evidence type="ECO:0000313" key="1">
    <source>
        <dbReference type="EMBL" id="MFD2892324.1"/>
    </source>
</evidence>
<name>A0ABW5YMS1_9FLAO</name>
<dbReference type="EMBL" id="JBHUPC010000013">
    <property type="protein sequence ID" value="MFD2892324.1"/>
    <property type="molecule type" value="Genomic_DNA"/>
</dbReference>
<protein>
    <submittedName>
        <fullName evidence="1">SDR family NAD(P)-dependent oxidoreductase</fullName>
    </submittedName>
</protein>
<organism evidence="1 2">
    <name type="scientific">Flavobacterium chuncheonense</name>
    <dbReference type="NCBI Taxonomy" id="2026653"/>
    <lineage>
        <taxon>Bacteria</taxon>
        <taxon>Pseudomonadati</taxon>
        <taxon>Bacteroidota</taxon>
        <taxon>Flavobacteriia</taxon>
        <taxon>Flavobacteriales</taxon>
        <taxon>Flavobacteriaceae</taxon>
        <taxon>Flavobacterium</taxon>
    </lineage>
</organism>
<dbReference type="Proteomes" id="UP001597534">
    <property type="component" value="Unassembled WGS sequence"/>
</dbReference>
<evidence type="ECO:0000313" key="2">
    <source>
        <dbReference type="Proteomes" id="UP001597534"/>
    </source>
</evidence>
<keyword evidence="2" id="KW-1185">Reference proteome</keyword>
<dbReference type="PANTHER" id="PTHR48079">
    <property type="entry name" value="PROTEIN YEEZ"/>
    <property type="match status" value="1"/>
</dbReference>
<gene>
    <name evidence="1" type="ORF">ACFS5J_09895</name>
</gene>
<comment type="caution">
    <text evidence="1">The sequence shown here is derived from an EMBL/GenBank/DDBJ whole genome shotgun (WGS) entry which is preliminary data.</text>
</comment>
<proteinExistence type="predicted"/>
<dbReference type="Gene3D" id="3.40.50.720">
    <property type="entry name" value="NAD(P)-binding Rossmann-like Domain"/>
    <property type="match status" value="1"/>
</dbReference>
<dbReference type="SUPFAM" id="SSF51735">
    <property type="entry name" value="NAD(P)-binding Rossmann-fold domains"/>
    <property type="match status" value="1"/>
</dbReference>
<dbReference type="RefSeq" id="WP_379811969.1">
    <property type="nucleotide sequence ID" value="NZ_JBHUPC010000013.1"/>
</dbReference>
<sequence>MTKIAILGCGWLGLPLASQLINNGFYVKGSTTTATKLPLLAEKGIVPFQIALSESEIAGPIHDFLNDTEILIVDIPPKLRSENGESFIGKMQLLISEIENHPVKKILFISSTSVYADTFPIEEITETSKRRPDTESGKQLTKVEDLLLSNQNFQTTILRFGGLIGEKRHPVHFLAGKENVANPDAPINLIHQEDCITIIQSILKKDIWNTTFNAVAPQHPTRKAYYTFQAEKLNLEAPKFNAEGNSIGKLILSDKVTQELDYQFSTNLL</sequence>
<dbReference type="InterPro" id="IPR051783">
    <property type="entry name" value="NAD(P)-dependent_oxidoreduct"/>
</dbReference>
<accession>A0ABW5YMS1</accession>
<dbReference type="PANTHER" id="PTHR48079:SF6">
    <property type="entry name" value="NAD(P)-BINDING DOMAIN-CONTAINING PROTEIN-RELATED"/>
    <property type="match status" value="1"/>
</dbReference>
<dbReference type="InterPro" id="IPR036291">
    <property type="entry name" value="NAD(P)-bd_dom_sf"/>
</dbReference>
<reference evidence="2" key="1">
    <citation type="journal article" date="2019" name="Int. J. Syst. Evol. Microbiol.">
        <title>The Global Catalogue of Microorganisms (GCM) 10K type strain sequencing project: providing services to taxonomists for standard genome sequencing and annotation.</title>
        <authorList>
            <consortium name="The Broad Institute Genomics Platform"/>
            <consortium name="The Broad Institute Genome Sequencing Center for Infectious Disease"/>
            <person name="Wu L."/>
            <person name="Ma J."/>
        </authorList>
    </citation>
    <scope>NUCLEOTIDE SEQUENCE [LARGE SCALE GENOMIC DNA]</scope>
    <source>
        <strain evidence="2">KCTC 22671</strain>
    </source>
</reference>